<feature type="compositionally biased region" description="Basic and acidic residues" evidence="2">
    <location>
        <begin position="1294"/>
        <end position="1303"/>
    </location>
</feature>
<dbReference type="PANTHER" id="PTHR31600:SF2">
    <property type="entry name" value="GAMETE ENRICHED GENE 10 PROTEIN-RELATED"/>
    <property type="match status" value="1"/>
</dbReference>
<evidence type="ECO:0000256" key="3">
    <source>
        <dbReference type="SAM" id="Phobius"/>
    </source>
</evidence>
<evidence type="ECO:0000313" key="6">
    <source>
        <dbReference type="Proteomes" id="UP000009168"/>
    </source>
</evidence>
<keyword evidence="1" id="KW-0175">Coiled coil</keyword>
<evidence type="ECO:0000256" key="1">
    <source>
        <dbReference type="SAM" id="Coils"/>
    </source>
</evidence>
<feature type="region of interest" description="Disordered" evidence="2">
    <location>
        <begin position="967"/>
        <end position="987"/>
    </location>
</feature>
<accession>Q23G82</accession>
<feature type="transmembrane region" description="Helical" evidence="3">
    <location>
        <begin position="183"/>
        <end position="204"/>
    </location>
</feature>
<dbReference type="HOGENOM" id="CLU_004014_0_0_1"/>
<dbReference type="PANTHER" id="PTHR31600">
    <property type="entry name" value="TINY MACROCYSTS PROTEIN B-RELATED"/>
    <property type="match status" value="1"/>
</dbReference>
<dbReference type="InParanoid" id="Q23G82"/>
<feature type="transmembrane region" description="Helical" evidence="3">
    <location>
        <begin position="43"/>
        <end position="61"/>
    </location>
</feature>
<keyword evidence="3" id="KW-1133">Transmembrane helix</keyword>
<dbReference type="GeneID" id="7845823"/>
<dbReference type="SUPFAM" id="SSF55785">
    <property type="entry name" value="PYP-like sensor domain (PAS domain)"/>
    <property type="match status" value="1"/>
</dbReference>
<name>Q23G82_TETTS</name>
<dbReference type="eggNOG" id="ENOG502R2IN">
    <property type="taxonomic scope" value="Eukaryota"/>
</dbReference>
<feature type="transmembrane region" description="Helical" evidence="3">
    <location>
        <begin position="249"/>
        <end position="270"/>
    </location>
</feature>
<dbReference type="OrthoDB" id="542352at2759"/>
<dbReference type="KEGG" id="tet:TTHERM_00075830"/>
<feature type="transmembrane region" description="Helical" evidence="3">
    <location>
        <begin position="1227"/>
        <end position="1251"/>
    </location>
</feature>
<evidence type="ECO:0000256" key="2">
    <source>
        <dbReference type="SAM" id="MobiDB-lite"/>
    </source>
</evidence>
<keyword evidence="3" id="KW-0472">Membrane</keyword>
<feature type="transmembrane region" description="Helical" evidence="3">
    <location>
        <begin position="1016"/>
        <end position="1038"/>
    </location>
</feature>
<dbReference type="InterPro" id="IPR052994">
    <property type="entry name" value="Tiny_macrocysts_regulators"/>
</dbReference>
<feature type="transmembrane region" description="Helical" evidence="3">
    <location>
        <begin position="101"/>
        <end position="123"/>
    </location>
</feature>
<reference evidence="6" key="1">
    <citation type="journal article" date="2006" name="PLoS Biol.">
        <title>Macronuclear genome sequence of the ciliate Tetrahymena thermophila, a model eukaryote.</title>
        <authorList>
            <person name="Eisen J.A."/>
            <person name="Coyne R.S."/>
            <person name="Wu M."/>
            <person name="Wu D."/>
            <person name="Thiagarajan M."/>
            <person name="Wortman J.R."/>
            <person name="Badger J.H."/>
            <person name="Ren Q."/>
            <person name="Amedeo P."/>
            <person name="Jones K.M."/>
            <person name="Tallon L.J."/>
            <person name="Delcher A.L."/>
            <person name="Salzberg S.L."/>
            <person name="Silva J.C."/>
            <person name="Haas B.J."/>
            <person name="Majoros W.H."/>
            <person name="Farzad M."/>
            <person name="Carlton J.M."/>
            <person name="Smith R.K. Jr."/>
            <person name="Garg J."/>
            <person name="Pearlman R.E."/>
            <person name="Karrer K.M."/>
            <person name="Sun L."/>
            <person name="Manning G."/>
            <person name="Elde N.C."/>
            <person name="Turkewitz A.P."/>
            <person name="Asai D.J."/>
            <person name="Wilkes D.E."/>
            <person name="Wang Y."/>
            <person name="Cai H."/>
            <person name="Collins K."/>
            <person name="Stewart B.A."/>
            <person name="Lee S.R."/>
            <person name="Wilamowska K."/>
            <person name="Weinberg Z."/>
            <person name="Ruzzo W.L."/>
            <person name="Wloga D."/>
            <person name="Gaertig J."/>
            <person name="Frankel J."/>
            <person name="Tsao C.-C."/>
            <person name="Gorovsky M.A."/>
            <person name="Keeling P.J."/>
            <person name="Waller R.F."/>
            <person name="Patron N.J."/>
            <person name="Cherry J.M."/>
            <person name="Stover N.A."/>
            <person name="Krieger C.J."/>
            <person name="del Toro C."/>
            <person name="Ryder H.F."/>
            <person name="Williamson S.C."/>
            <person name="Barbeau R.A."/>
            <person name="Hamilton E.P."/>
            <person name="Orias E."/>
        </authorList>
    </citation>
    <scope>NUCLEOTIDE SEQUENCE [LARGE SCALE GENOMIC DNA]</scope>
    <source>
        <strain evidence="6">SB210</strain>
    </source>
</reference>
<feature type="region of interest" description="Disordered" evidence="2">
    <location>
        <begin position="861"/>
        <end position="888"/>
    </location>
</feature>
<feature type="region of interest" description="Disordered" evidence="2">
    <location>
        <begin position="1294"/>
        <end position="1314"/>
    </location>
</feature>
<dbReference type="EMBL" id="GG662704">
    <property type="protein sequence ID" value="EAR95378.3"/>
    <property type="molecule type" value="Genomic_DNA"/>
</dbReference>
<feature type="transmembrane region" description="Helical" evidence="3">
    <location>
        <begin position="1454"/>
        <end position="1477"/>
    </location>
</feature>
<keyword evidence="3" id="KW-0812">Transmembrane</keyword>
<dbReference type="InterPro" id="IPR035965">
    <property type="entry name" value="PAS-like_dom_sf"/>
</dbReference>
<sequence length="1739" mass="200747">MIMQNKKIIFEDMSQFERIINEIKLQFFTLMNYIVEANFVSPFLYRIFIVLEACQLAIFSIHPRLSFVWNNQVVQTIQSILKNIQFQGILDNGQGQVMESLVYFCFGINFFMLLIFIAAGIALRKKQKNKQVSGFVTYGLKLLSFFGILVKTVQPLPFFDIFLNAIVCQSSKFTDIQCYSGLYFIYVTLSVIGLLIQIFFSFVFNMTMIDINPFSKLAFATPPNSITEIKLLLKFILCLYFAIDYKAQLQLTLTILLTLYYVIFLVQTYNKLPYFDYTTQKVQIVIDVLLFWISFCASAQAILIPSGNASANNVPAFYLLIGMPMVSMIYINILKYRDNKYIQLYPDEIKKPDDMENYSLILIYLIENRHDRSCLIKLEGILRMHSEKCKESPEVCPCSLLIAKEVQINDEASHMEHNSQTKQHLEDQEKKWYLFLKSVIGVILRKYNKCSQLHLLNAYLYHEKLKLKFKALTEMMTSEMFKPSIHEKFSMFRYKYLIELDIIETDMRNEQNKNVDVNGIVHFENQLVVFMKSIENSVSLHLEFWRELLEESPDIEKLQIVGSRITNTIEDAKTCFISLCSIRQNNIRSLLIYGNFIKEVVNDEIEAQVYLEKAAYVSKNTVVNKQFADNENMKYNENSNTGILTMSANLDTRFFVQNTNYDFTRILGWPKHEIVDQNIKNHIMPKLIQSIHDGLVSHYIESSIPRAIGIERIITPTNKEGFLVPSILMIKILPNLEEGLQFVGFFKEKDEIYCSPYVRTDNADDEVLHYLIYKLDNNLQNQTIVGITHSVYENFGIPTSLINNNSPMSNQFTIDLIMPQILDPKVQEDIQTEQGAQITMDTTIIEQLFLISQESEEEEVKIKELRDPLKDDEDGKGDESLGESDYEKHQLNKKYKKCEINLWLEEEFTYKDTTIHILKFVELLGEGTSRNEEGLDQNVLQQTQTKQIEIDQQVIDQNNIHNEEEQNIENNQENENEEAAGHSSISQTSQDYEELRQLKDIKQAISEKTKPKTIKILQRTVVLIVLFLFILTSVDLAYKFKEYDMLQEAMNAIYYSYNRHSIMADINYSTRKIWFLSNSYIQAPSSSTQSAYGASLQSTLGTQVQNLNNIQFNTQQAQMNIEQRKGSSMDSVVVSTEKLLPNGQITEQQANFTDSLNVYMAQAGGLANTTLSDFQDSLSTPTSVTTTKSNFFSVNYNGIYPLRNGSEYIAQTYFDFYYKQINTYQSIFLAIMILAIIILSTSQFILLPIVFSVQKTNAIVLSFFAIVPMEEINKFAKRCEKFLKVFIERKQDVDTEESNRDNKSMLGGQTEEQKQIEDVNGEITKIPGVYIIANENNNQNQSILNYNQNPNMSILNQTQNPNMSLNQSYNLYNPQEQGLISAVNNQQLKVAQGQSSFNPSYANTQRVLNNNQLGNSVVQKQVLDKQKEEEDKKNEDEENQRMKILNAKDHKKKFVILQFTLLTAMLMLYFILVYAVLEINFQQNIQSLLQHTQYTRQRPSLLKYYFDFIQEGLVNLSPILSDPKVPSSQNLQNMYTNLIQNNDNVITSSFKNSFPSQFSTYYTDFENINYGSVCQYTKYTVSSDQQLNCKNIPALQNGLSRVVTQIGVDGNSILANTLAYTSGDKVAYSSAILQGATYQEIENMMVFVSPTIDQLNSEFQQQYQSYLDFKNMLDKLCYALFIVFVCIIFVFIWIPYLGALIKRIWMTKGVLNMIPIDIILKHERLRQAFTAGDILSAVK</sequence>
<proteinExistence type="predicted"/>
<dbReference type="Pfam" id="PF25474">
    <property type="entry name" value="TPR_TmcB"/>
    <property type="match status" value="1"/>
</dbReference>
<dbReference type="Proteomes" id="UP000009168">
    <property type="component" value="Unassembled WGS sequence"/>
</dbReference>
<feature type="coiled-coil region" evidence="1">
    <location>
        <begin position="1420"/>
        <end position="1447"/>
    </location>
</feature>
<protein>
    <submittedName>
        <fullName evidence="5">PAS domain S-box protein</fullName>
    </submittedName>
</protein>
<evidence type="ECO:0000259" key="4">
    <source>
        <dbReference type="Pfam" id="PF25474"/>
    </source>
</evidence>
<feature type="transmembrane region" description="Helical" evidence="3">
    <location>
        <begin position="282"/>
        <end position="304"/>
    </location>
</feature>
<keyword evidence="6" id="KW-1185">Reference proteome</keyword>
<feature type="domain" description="TmcB/TmcC TPR repeats" evidence="4">
    <location>
        <begin position="507"/>
        <end position="619"/>
    </location>
</feature>
<dbReference type="RefSeq" id="XP_001015623.3">
    <property type="nucleotide sequence ID" value="XM_001015623.3"/>
</dbReference>
<gene>
    <name evidence="5" type="ORF">TTHERM_00075830</name>
</gene>
<feature type="compositionally biased region" description="Acidic residues" evidence="2">
    <location>
        <begin position="870"/>
        <end position="884"/>
    </location>
</feature>
<feature type="transmembrane region" description="Helical" evidence="3">
    <location>
        <begin position="1678"/>
        <end position="1701"/>
    </location>
</feature>
<dbReference type="InterPro" id="IPR057352">
    <property type="entry name" value="TPR_TmcB/C"/>
</dbReference>
<organism evidence="5 6">
    <name type="scientific">Tetrahymena thermophila (strain SB210)</name>
    <dbReference type="NCBI Taxonomy" id="312017"/>
    <lineage>
        <taxon>Eukaryota</taxon>
        <taxon>Sar</taxon>
        <taxon>Alveolata</taxon>
        <taxon>Ciliophora</taxon>
        <taxon>Intramacronucleata</taxon>
        <taxon>Oligohymenophorea</taxon>
        <taxon>Hymenostomatida</taxon>
        <taxon>Tetrahymenina</taxon>
        <taxon>Tetrahymenidae</taxon>
        <taxon>Tetrahymena</taxon>
    </lineage>
</organism>
<evidence type="ECO:0000313" key="5">
    <source>
        <dbReference type="EMBL" id="EAR95378.3"/>
    </source>
</evidence>
<feature type="transmembrane region" description="Helical" evidence="3">
    <location>
        <begin position="316"/>
        <end position="334"/>
    </location>
</feature>